<evidence type="ECO:0000259" key="1">
    <source>
        <dbReference type="Pfam" id="PF13443"/>
    </source>
</evidence>
<protein>
    <submittedName>
        <fullName evidence="2">Helix-turn-helix domain-containing protein</fullName>
    </submittedName>
</protein>
<feature type="non-terminal residue" evidence="2">
    <location>
        <position position="1"/>
    </location>
</feature>
<sequence length="72" mass="8353">IMSICNDIRKLLIDKDMTLTQLARVIADKKGKNFSIQNLSQKLKNNTVTLREFEIILDALDYKIIYVPKTKI</sequence>
<dbReference type="Pfam" id="PF13443">
    <property type="entry name" value="HTH_26"/>
    <property type="match status" value="1"/>
</dbReference>
<dbReference type="Proteomes" id="UP000823632">
    <property type="component" value="Unassembled WGS sequence"/>
</dbReference>
<comment type="caution">
    <text evidence="2">The sequence shown here is derived from an EMBL/GenBank/DDBJ whole genome shotgun (WGS) entry which is preliminary data.</text>
</comment>
<accession>A0A9D9GZZ3</accession>
<feature type="domain" description="HTH cro/C1-type" evidence="1">
    <location>
        <begin position="8"/>
        <end position="63"/>
    </location>
</feature>
<reference evidence="2" key="2">
    <citation type="journal article" date="2021" name="PeerJ">
        <title>Extensive microbial diversity within the chicken gut microbiome revealed by metagenomics and culture.</title>
        <authorList>
            <person name="Gilroy R."/>
            <person name="Ravi A."/>
            <person name="Getino M."/>
            <person name="Pursley I."/>
            <person name="Horton D.L."/>
            <person name="Alikhan N.F."/>
            <person name="Baker D."/>
            <person name="Gharbi K."/>
            <person name="Hall N."/>
            <person name="Watson M."/>
            <person name="Adriaenssens E.M."/>
            <person name="Foster-Nyarko E."/>
            <person name="Jarju S."/>
            <person name="Secka A."/>
            <person name="Antonio M."/>
            <person name="Oren A."/>
            <person name="Chaudhuri R.R."/>
            <person name="La Ragione R."/>
            <person name="Hildebrand F."/>
            <person name="Pallen M.J."/>
        </authorList>
    </citation>
    <scope>NUCLEOTIDE SEQUENCE</scope>
    <source>
        <strain evidence="2">10192</strain>
    </source>
</reference>
<organism evidence="2 3">
    <name type="scientific">Candidatus Scatousia excrementipullorum</name>
    <dbReference type="NCBI Taxonomy" id="2840936"/>
    <lineage>
        <taxon>Bacteria</taxon>
        <taxon>Candidatus Scatousia</taxon>
    </lineage>
</organism>
<name>A0A9D9GZZ3_9BACT</name>
<gene>
    <name evidence="2" type="ORF">IAC76_03975</name>
</gene>
<evidence type="ECO:0000313" key="2">
    <source>
        <dbReference type="EMBL" id="MBO8430522.1"/>
    </source>
</evidence>
<dbReference type="AlphaFoldDB" id="A0A9D9GZZ3"/>
<reference evidence="2" key="1">
    <citation type="submission" date="2020-10" db="EMBL/GenBank/DDBJ databases">
        <authorList>
            <person name="Gilroy R."/>
        </authorList>
    </citation>
    <scope>NUCLEOTIDE SEQUENCE</scope>
    <source>
        <strain evidence="2">10192</strain>
    </source>
</reference>
<dbReference type="InterPro" id="IPR001387">
    <property type="entry name" value="Cro/C1-type_HTH"/>
</dbReference>
<proteinExistence type="predicted"/>
<dbReference type="EMBL" id="JADIND010000084">
    <property type="protein sequence ID" value="MBO8430522.1"/>
    <property type="molecule type" value="Genomic_DNA"/>
</dbReference>
<evidence type="ECO:0000313" key="3">
    <source>
        <dbReference type="Proteomes" id="UP000823632"/>
    </source>
</evidence>